<dbReference type="RefSeq" id="WP_012199043.1">
    <property type="nucleotide sequence ID" value="NC_010001.1"/>
</dbReference>
<dbReference type="STRING" id="357809.Cphy_1017"/>
<dbReference type="EMBL" id="CP000885">
    <property type="protein sequence ID" value="ABX41397.1"/>
    <property type="molecule type" value="Genomic_DNA"/>
</dbReference>
<dbReference type="HOGENOM" id="CLU_975598_0_0_9"/>
<reference evidence="2" key="1">
    <citation type="submission" date="2007-11" db="EMBL/GenBank/DDBJ databases">
        <title>Complete genome sequence of Clostridium phytofermentans ISDg.</title>
        <authorList>
            <person name="Leschine S.B."/>
            <person name="Warnick T.A."/>
            <person name="Blanchard J.L."/>
            <person name="Schnell D.J."/>
            <person name="Petit E.L."/>
            <person name="LaTouf W.G."/>
            <person name="Copeland A."/>
            <person name="Lucas S."/>
            <person name="Lapidus A."/>
            <person name="Barry K."/>
            <person name="Glavina del Rio T."/>
            <person name="Dalin E."/>
            <person name="Tice H."/>
            <person name="Pitluck S."/>
            <person name="Kiss H."/>
            <person name="Brettin T."/>
            <person name="Bruce D."/>
            <person name="Detter J.C."/>
            <person name="Han C."/>
            <person name="Kuske C."/>
            <person name="Schmutz J."/>
            <person name="Larimer F."/>
            <person name="Land M."/>
            <person name="Hauser L."/>
            <person name="Kyrpides N."/>
            <person name="Kim E.A."/>
            <person name="Richardson P."/>
        </authorList>
    </citation>
    <scope>NUCLEOTIDE SEQUENCE [LARGE SCALE GENOMIC DNA]</scope>
    <source>
        <strain evidence="2">ATCC 700394 / DSM 18823 / ISDg</strain>
    </source>
</reference>
<dbReference type="OrthoDB" id="1030581at2"/>
<sequence>MKQIIVDSDFKRGFALCHTDGLITKNPIRILNFGGLAEENPVWKIAQWCSQYNLANGTETVLSDASYEYRDSSKYVKTHRGKGVIEFGLNASKEYSHPRAEGEGWPHILLEQEFATDYYCRDLQRLEQAVGFRITKFKNYMKEVEQTDLHTIQFQWFLSIENRNVQSKGYHDFYWFGISYFDYPRYSYPPGFQAQDGGKEENTGKFIYIIPSKSILKKPVIIGEENLIRADTLKEVENAFFVAKERGFLKDSNWEDMCISNMNIGFEVTGTFEVEAVINEIQIIV</sequence>
<evidence type="ECO:0000313" key="2">
    <source>
        <dbReference type="Proteomes" id="UP000000370"/>
    </source>
</evidence>
<dbReference type="AlphaFoldDB" id="A9KM54"/>
<dbReference type="KEGG" id="cpy:Cphy_1017"/>
<dbReference type="Proteomes" id="UP000000370">
    <property type="component" value="Chromosome"/>
</dbReference>
<gene>
    <name evidence="1" type="ordered locus">Cphy_1017</name>
</gene>
<protein>
    <submittedName>
        <fullName evidence="1">Uncharacterized protein</fullName>
    </submittedName>
</protein>
<proteinExistence type="predicted"/>
<accession>A9KM54</accession>
<name>A9KM54_LACP7</name>
<evidence type="ECO:0000313" key="1">
    <source>
        <dbReference type="EMBL" id="ABX41397.1"/>
    </source>
</evidence>
<dbReference type="eggNOG" id="ENOG5032SD9">
    <property type="taxonomic scope" value="Bacteria"/>
</dbReference>
<keyword evidence="2" id="KW-1185">Reference proteome</keyword>
<organism evidence="1 2">
    <name type="scientific">Lachnoclostridium phytofermentans (strain ATCC 700394 / DSM 18823 / ISDg)</name>
    <name type="common">Clostridium phytofermentans</name>
    <dbReference type="NCBI Taxonomy" id="357809"/>
    <lineage>
        <taxon>Bacteria</taxon>
        <taxon>Bacillati</taxon>
        <taxon>Bacillota</taxon>
        <taxon>Clostridia</taxon>
        <taxon>Lachnospirales</taxon>
        <taxon>Lachnospiraceae</taxon>
    </lineage>
</organism>